<evidence type="ECO:0008006" key="3">
    <source>
        <dbReference type="Google" id="ProtNLM"/>
    </source>
</evidence>
<keyword evidence="2" id="KW-1185">Reference proteome</keyword>
<evidence type="ECO:0000313" key="2">
    <source>
        <dbReference type="Proteomes" id="UP000828251"/>
    </source>
</evidence>
<sequence length="128" mass="14827">MEPTPLLNILTKNKLNENDYKEWKRNLISYKKLKTILDTKFPPATQAEARKCWEVSDEIAHYYMLASMTNILYKQIESYKIVKAILDKLEDMFRGQATLAQQSAITSSVNAQQKPDTLVKDHMITLMS</sequence>
<dbReference type="EMBL" id="JAIQCV010000002">
    <property type="protein sequence ID" value="KAH1122483.1"/>
    <property type="molecule type" value="Genomic_DNA"/>
</dbReference>
<proteinExistence type="predicted"/>
<dbReference type="Proteomes" id="UP000828251">
    <property type="component" value="Unassembled WGS sequence"/>
</dbReference>
<gene>
    <name evidence="1" type="ORF">J1N35_005643</name>
</gene>
<dbReference type="AlphaFoldDB" id="A0A9D3WFN1"/>
<organism evidence="1 2">
    <name type="scientific">Gossypium stocksii</name>
    <dbReference type="NCBI Taxonomy" id="47602"/>
    <lineage>
        <taxon>Eukaryota</taxon>
        <taxon>Viridiplantae</taxon>
        <taxon>Streptophyta</taxon>
        <taxon>Embryophyta</taxon>
        <taxon>Tracheophyta</taxon>
        <taxon>Spermatophyta</taxon>
        <taxon>Magnoliopsida</taxon>
        <taxon>eudicotyledons</taxon>
        <taxon>Gunneridae</taxon>
        <taxon>Pentapetalae</taxon>
        <taxon>rosids</taxon>
        <taxon>malvids</taxon>
        <taxon>Malvales</taxon>
        <taxon>Malvaceae</taxon>
        <taxon>Malvoideae</taxon>
        <taxon>Gossypium</taxon>
    </lineage>
</organism>
<evidence type="ECO:0000313" key="1">
    <source>
        <dbReference type="EMBL" id="KAH1122483.1"/>
    </source>
</evidence>
<comment type="caution">
    <text evidence="1">The sequence shown here is derived from an EMBL/GenBank/DDBJ whole genome shotgun (WGS) entry which is preliminary data.</text>
</comment>
<reference evidence="1 2" key="1">
    <citation type="journal article" date="2021" name="Plant Biotechnol. J.">
        <title>Multi-omics assisted identification of the key and species-specific regulatory components of drought-tolerant mechanisms in Gossypium stocksii.</title>
        <authorList>
            <person name="Yu D."/>
            <person name="Ke L."/>
            <person name="Zhang D."/>
            <person name="Wu Y."/>
            <person name="Sun Y."/>
            <person name="Mei J."/>
            <person name="Sun J."/>
            <person name="Sun Y."/>
        </authorList>
    </citation>
    <scope>NUCLEOTIDE SEQUENCE [LARGE SCALE GENOMIC DNA]</scope>
    <source>
        <strain evidence="2">cv. E1</strain>
        <tissue evidence="1">Leaf</tissue>
    </source>
</reference>
<accession>A0A9D3WFN1</accession>
<protein>
    <recommendedName>
        <fullName evidence="3">Retrotransposon Copia-like N-terminal domain-containing protein</fullName>
    </recommendedName>
</protein>
<name>A0A9D3WFN1_9ROSI</name>
<dbReference type="OrthoDB" id="1920930at2759"/>